<dbReference type="InterPro" id="IPR010376">
    <property type="entry name" value="GBBH-like_N"/>
</dbReference>
<evidence type="ECO:0000256" key="1">
    <source>
        <dbReference type="ARBA" id="ARBA00022723"/>
    </source>
</evidence>
<dbReference type="OrthoDB" id="9794178at2"/>
<sequence>MNAPKKLIPTPAPTALNVRTQSRVLEINFDDGKEFSLPFELLRVYSPSAEVRGHGIGQETLQTGKREIAMTGLEPVGNYAVKPLFSDGHESGIFSWDYLYWLGDNQGSLWLDYMERLHAAGHPEDSGRDFTAQIKSGGSCGSKH</sequence>
<dbReference type="KEGG" id="upv:EJN92_12555"/>
<dbReference type="PANTHER" id="PTHR35303:SF5">
    <property type="entry name" value="OS02G0197800 PROTEIN"/>
    <property type="match status" value="1"/>
</dbReference>
<evidence type="ECO:0000313" key="5">
    <source>
        <dbReference type="EMBL" id="AZP12757.1"/>
    </source>
</evidence>
<proteinExistence type="predicted"/>
<dbReference type="AlphaFoldDB" id="A0A3S9HKW6"/>
<reference evidence="5 6" key="1">
    <citation type="journal article" date="2011" name="Int. J. Syst. Evol. Microbiol.">
        <title>Description of Undibacterium oligocarboniphilum sp. nov., isolated from purified water, and Undibacterium pigrum strain CCUG 49012 as the type strain of Undibacterium parvum sp. nov., and emended descriptions of the genus Undibacterium and the species Undibacterium pigrum.</title>
        <authorList>
            <person name="Eder W."/>
            <person name="Wanner G."/>
            <person name="Ludwig W."/>
            <person name="Busse H.J."/>
            <person name="Ziemke-Kageler F."/>
            <person name="Lang E."/>
        </authorList>
    </citation>
    <scope>NUCLEOTIDE SEQUENCE [LARGE SCALE GENOMIC DNA]</scope>
    <source>
        <strain evidence="5 6">DSM 23061</strain>
    </source>
</reference>
<keyword evidence="2" id="KW-0408">Iron</keyword>
<accession>A0A3S9HKW6</accession>
<keyword evidence="1" id="KW-0479">Metal-binding</keyword>
<evidence type="ECO:0000256" key="2">
    <source>
        <dbReference type="ARBA" id="ARBA00023004"/>
    </source>
</evidence>
<protein>
    <submittedName>
        <fullName evidence="5">DUF971 domain-containing protein</fullName>
    </submittedName>
</protein>
<dbReference type="Gene3D" id="3.30.2020.30">
    <property type="match status" value="1"/>
</dbReference>
<gene>
    <name evidence="5" type="ORF">EJN92_12555</name>
</gene>
<dbReference type="EMBL" id="CP034464">
    <property type="protein sequence ID" value="AZP12757.1"/>
    <property type="molecule type" value="Genomic_DNA"/>
</dbReference>
<evidence type="ECO:0000259" key="4">
    <source>
        <dbReference type="Pfam" id="PF06155"/>
    </source>
</evidence>
<feature type="domain" description="Gamma-butyrobetaine hydroxylase-like N-terminal" evidence="4">
    <location>
        <begin position="18"/>
        <end position="100"/>
    </location>
</feature>
<feature type="region of interest" description="Disordered" evidence="3">
    <location>
        <begin position="122"/>
        <end position="144"/>
    </location>
</feature>
<dbReference type="GO" id="GO:0046872">
    <property type="term" value="F:metal ion binding"/>
    <property type="evidence" value="ECO:0007669"/>
    <property type="project" value="UniProtKB-KW"/>
</dbReference>
<dbReference type="PANTHER" id="PTHR35303">
    <property type="entry name" value="OS02G0197800 PROTEIN"/>
    <property type="match status" value="1"/>
</dbReference>
<dbReference type="Proteomes" id="UP000275663">
    <property type="component" value="Chromosome"/>
</dbReference>
<evidence type="ECO:0000256" key="3">
    <source>
        <dbReference type="SAM" id="MobiDB-lite"/>
    </source>
</evidence>
<dbReference type="InterPro" id="IPR038492">
    <property type="entry name" value="GBBH-like_N_sf"/>
</dbReference>
<keyword evidence="6" id="KW-1185">Reference proteome</keyword>
<dbReference type="Pfam" id="PF06155">
    <property type="entry name" value="GBBH-like_N"/>
    <property type="match status" value="1"/>
</dbReference>
<name>A0A3S9HKW6_9BURK</name>
<organism evidence="5 6">
    <name type="scientific">Undibacterium parvum</name>
    <dbReference type="NCBI Taxonomy" id="401471"/>
    <lineage>
        <taxon>Bacteria</taxon>
        <taxon>Pseudomonadati</taxon>
        <taxon>Pseudomonadota</taxon>
        <taxon>Betaproteobacteria</taxon>
        <taxon>Burkholderiales</taxon>
        <taxon>Oxalobacteraceae</taxon>
        <taxon>Undibacterium</taxon>
    </lineage>
</organism>
<dbReference type="RefSeq" id="WP_126128136.1">
    <property type="nucleotide sequence ID" value="NZ_CP034464.1"/>
</dbReference>
<evidence type="ECO:0000313" key="6">
    <source>
        <dbReference type="Proteomes" id="UP000275663"/>
    </source>
</evidence>